<dbReference type="EMBL" id="QGMH01000270">
    <property type="protein sequence ID" value="TVY22432.1"/>
    <property type="molecule type" value="Genomic_DNA"/>
</dbReference>
<dbReference type="GeneID" id="41988940"/>
<dbReference type="Proteomes" id="UP000431533">
    <property type="component" value="Unassembled WGS sequence"/>
</dbReference>
<feature type="non-terminal residue" evidence="2">
    <location>
        <position position="1"/>
    </location>
</feature>
<proteinExistence type="predicted"/>
<organism evidence="2 3">
    <name type="scientific">Lachnellula hyalina</name>
    <dbReference type="NCBI Taxonomy" id="1316788"/>
    <lineage>
        <taxon>Eukaryota</taxon>
        <taxon>Fungi</taxon>
        <taxon>Dikarya</taxon>
        <taxon>Ascomycota</taxon>
        <taxon>Pezizomycotina</taxon>
        <taxon>Leotiomycetes</taxon>
        <taxon>Helotiales</taxon>
        <taxon>Lachnaceae</taxon>
        <taxon>Lachnellula</taxon>
    </lineage>
</organism>
<dbReference type="Gene3D" id="1.10.3210.10">
    <property type="entry name" value="Hypothetical protein af1432"/>
    <property type="match status" value="1"/>
</dbReference>
<dbReference type="Gene3D" id="1.25.40.10">
    <property type="entry name" value="Tetratricopeptide repeat domain"/>
    <property type="match status" value="1"/>
</dbReference>
<dbReference type="SUPFAM" id="SSF109604">
    <property type="entry name" value="HD-domain/PDEase-like"/>
    <property type="match status" value="1"/>
</dbReference>
<dbReference type="OrthoDB" id="2378324at2759"/>
<dbReference type="InterPro" id="IPR006674">
    <property type="entry name" value="HD_domain"/>
</dbReference>
<dbReference type="RefSeq" id="XP_031001220.1">
    <property type="nucleotide sequence ID" value="XM_031153661.1"/>
</dbReference>
<comment type="caution">
    <text evidence="2">The sequence shown here is derived from an EMBL/GenBank/DDBJ whole genome shotgun (WGS) entry which is preliminary data.</text>
</comment>
<dbReference type="AlphaFoldDB" id="A0A8H8TW00"/>
<feature type="domain" description="HD" evidence="1">
    <location>
        <begin position="110"/>
        <end position="213"/>
    </location>
</feature>
<protein>
    <recommendedName>
        <fullName evidence="1">HD domain-containing protein</fullName>
    </recommendedName>
</protein>
<dbReference type="PANTHER" id="PTHR35569">
    <property type="entry name" value="CYANAMIDE HYDRATASE DDI2-RELATED"/>
    <property type="match status" value="1"/>
</dbReference>
<evidence type="ECO:0000313" key="2">
    <source>
        <dbReference type="EMBL" id="TVY22432.1"/>
    </source>
</evidence>
<dbReference type="Pfam" id="PF01966">
    <property type="entry name" value="HD"/>
    <property type="match status" value="1"/>
</dbReference>
<evidence type="ECO:0000313" key="3">
    <source>
        <dbReference type="Proteomes" id="UP000431533"/>
    </source>
</evidence>
<gene>
    <name evidence="2" type="ORF">LHYA1_G008742</name>
</gene>
<sequence length="300" mass="33429">GNLGILYTMQGKLVEAEVMYTWALQGYKEALSPELLLVHLPALNTMWGFGDLFSQTGRKEMAKTPVPAIPLLTMSDHIRTRVLAGITVSDTPLITKALAYARKHLNDSAYNHVVRSWLFGHVIASQIPDFQKHDEELHAIAAILHDLGWDKTDELVSKDKRFEIDGANAARDFIAREGEMKDWDNHRLQLAWDAIALHTTGSIALHKEIEVRICCIGIITDFTGPEMSPGGVLTRGVWDAIVEQFPRPGFAKDVVDTLCGICRNKPETTYDNFVADFGLAYVEGYNLKGNRLVDILEAAE</sequence>
<dbReference type="PANTHER" id="PTHR35569:SF1">
    <property type="entry name" value="CYANAMIDE HYDRATASE DDI2-RELATED"/>
    <property type="match status" value="1"/>
</dbReference>
<name>A0A8H8TW00_9HELO</name>
<keyword evidence="3" id="KW-1185">Reference proteome</keyword>
<reference evidence="2 3" key="1">
    <citation type="submission" date="2018-05" db="EMBL/GenBank/DDBJ databases">
        <title>Genome sequencing and assembly of the regulated plant pathogen Lachnellula willkommii and related sister species for the development of diagnostic species identification markers.</title>
        <authorList>
            <person name="Giroux E."/>
            <person name="Bilodeau G."/>
        </authorList>
    </citation>
    <scope>NUCLEOTIDE SEQUENCE [LARGE SCALE GENOMIC DNA]</scope>
    <source>
        <strain evidence="2 3">CBS 185.66</strain>
    </source>
</reference>
<evidence type="ECO:0000259" key="1">
    <source>
        <dbReference type="Pfam" id="PF01966"/>
    </source>
</evidence>
<dbReference type="CDD" id="cd00077">
    <property type="entry name" value="HDc"/>
    <property type="match status" value="1"/>
</dbReference>
<dbReference type="InterPro" id="IPR011990">
    <property type="entry name" value="TPR-like_helical_dom_sf"/>
</dbReference>
<accession>A0A8H8TW00</accession>
<dbReference type="InterPro" id="IPR003607">
    <property type="entry name" value="HD/PDEase_dom"/>
</dbReference>